<keyword evidence="2" id="KW-1185">Reference proteome</keyword>
<dbReference type="KEGG" id="pmaw:MACH26_30080"/>
<organism evidence="1 2">
    <name type="scientific">Planctobacterium marinum</name>
    <dbReference type="NCBI Taxonomy" id="1631968"/>
    <lineage>
        <taxon>Bacteria</taxon>
        <taxon>Pseudomonadati</taxon>
        <taxon>Pseudomonadota</taxon>
        <taxon>Gammaproteobacteria</taxon>
        <taxon>Alteromonadales</taxon>
        <taxon>Alteromonadaceae</taxon>
        <taxon>Planctobacterium</taxon>
    </lineage>
</organism>
<dbReference type="RefSeq" id="WP_338293511.1">
    <property type="nucleotide sequence ID" value="NZ_AP027272.1"/>
</dbReference>
<gene>
    <name evidence="1" type="ORF">MACH26_30080</name>
</gene>
<accession>A0AA48KST4</accession>
<dbReference type="Proteomes" id="UP001333710">
    <property type="component" value="Chromosome"/>
</dbReference>
<evidence type="ECO:0000313" key="2">
    <source>
        <dbReference type="Proteomes" id="UP001333710"/>
    </source>
</evidence>
<reference evidence="1" key="1">
    <citation type="submission" date="2023-01" db="EMBL/GenBank/DDBJ databases">
        <title>Complete genome sequence of Planctobacterium marinum strain Dej080120_11.</title>
        <authorList>
            <person name="Ueki S."/>
            <person name="Maruyama F."/>
        </authorList>
    </citation>
    <scope>NUCLEOTIDE SEQUENCE</scope>
    <source>
        <strain evidence="1">Dej080120_11</strain>
    </source>
</reference>
<evidence type="ECO:0000313" key="1">
    <source>
        <dbReference type="EMBL" id="BDX07487.1"/>
    </source>
</evidence>
<name>A0AA48KST4_9ALTE</name>
<dbReference type="AlphaFoldDB" id="A0AA48KST4"/>
<proteinExistence type="predicted"/>
<sequence length="60" mass="7089">MSYYFEGHHYRAALPIASISINKCNVVFTDQARQQKLRFSNNLQSRRFVSWLVNLAQLEK</sequence>
<protein>
    <submittedName>
        <fullName evidence="1">Uncharacterized protein</fullName>
    </submittedName>
</protein>
<dbReference type="EMBL" id="AP027272">
    <property type="protein sequence ID" value="BDX07487.1"/>
    <property type="molecule type" value="Genomic_DNA"/>
</dbReference>